<feature type="compositionally biased region" description="Polar residues" evidence="1">
    <location>
        <begin position="14"/>
        <end position="24"/>
    </location>
</feature>
<feature type="region of interest" description="Disordered" evidence="1">
    <location>
        <begin position="1"/>
        <end position="29"/>
    </location>
</feature>
<dbReference type="Proteomes" id="UP000251960">
    <property type="component" value="Chromosome 5"/>
</dbReference>
<feature type="region of interest" description="Disordered" evidence="1">
    <location>
        <begin position="77"/>
        <end position="111"/>
    </location>
</feature>
<gene>
    <name evidence="2" type="ORF">Zm00014a_004265</name>
</gene>
<dbReference type="EMBL" id="NCVQ01000006">
    <property type="protein sequence ID" value="PWZ20943.1"/>
    <property type="molecule type" value="Genomic_DNA"/>
</dbReference>
<evidence type="ECO:0000313" key="2">
    <source>
        <dbReference type="EMBL" id="PWZ20943.1"/>
    </source>
</evidence>
<accession>A0A3L6EK80</accession>
<feature type="compositionally biased region" description="Basic and acidic residues" evidence="1">
    <location>
        <begin position="1"/>
        <end position="13"/>
    </location>
</feature>
<sequence length="111" mass="11749">MSKESKRNKKEASSRSATMQQSCATKGLGGMLSRTMGELCVCGERGGEEAAIAVGPIGEHKLGDGKEERKSSWLDLLVDQSRGRASTVDGQGETENRDGTPDPPTSVLDPL</sequence>
<proteinExistence type="predicted"/>
<dbReference type="AlphaFoldDB" id="A0A3L6EK80"/>
<name>A0A3L6EK80_MAIZE</name>
<evidence type="ECO:0000256" key="1">
    <source>
        <dbReference type="SAM" id="MobiDB-lite"/>
    </source>
</evidence>
<protein>
    <submittedName>
        <fullName evidence="2">Uncharacterized protein</fullName>
    </submittedName>
</protein>
<comment type="caution">
    <text evidence="2">The sequence shown here is derived from an EMBL/GenBank/DDBJ whole genome shotgun (WGS) entry which is preliminary data.</text>
</comment>
<reference evidence="2" key="1">
    <citation type="journal article" date="2018" name="Nat. Genet.">
        <title>Extensive intraspecific gene order and gene structural variations between Mo17 and other maize genomes.</title>
        <authorList>
            <person name="Sun S."/>
            <person name="Zhou Y."/>
            <person name="Chen J."/>
            <person name="Shi J."/>
            <person name="Zhao H."/>
            <person name="Zhao H."/>
            <person name="Song W."/>
            <person name="Zhang M."/>
            <person name="Cui Y."/>
            <person name="Dong X."/>
            <person name="Liu H."/>
            <person name="Ma X."/>
            <person name="Jiao Y."/>
            <person name="Wang B."/>
            <person name="Wei X."/>
            <person name="Stein J.C."/>
            <person name="Glaubitz J.C."/>
            <person name="Lu F."/>
            <person name="Yu G."/>
            <person name="Liang C."/>
            <person name="Fengler K."/>
            <person name="Li B."/>
            <person name="Rafalski A."/>
            <person name="Schnable P.S."/>
            <person name="Ware D.H."/>
            <person name="Buckler E.S."/>
            <person name="Lai J."/>
        </authorList>
    </citation>
    <scope>NUCLEOTIDE SEQUENCE [LARGE SCALE GENOMIC DNA]</scope>
    <source>
        <tissue evidence="2">Seedling</tissue>
    </source>
</reference>
<organism evidence="2">
    <name type="scientific">Zea mays</name>
    <name type="common">Maize</name>
    <dbReference type="NCBI Taxonomy" id="4577"/>
    <lineage>
        <taxon>Eukaryota</taxon>
        <taxon>Viridiplantae</taxon>
        <taxon>Streptophyta</taxon>
        <taxon>Embryophyta</taxon>
        <taxon>Tracheophyta</taxon>
        <taxon>Spermatophyta</taxon>
        <taxon>Magnoliopsida</taxon>
        <taxon>Liliopsida</taxon>
        <taxon>Poales</taxon>
        <taxon>Poaceae</taxon>
        <taxon>PACMAD clade</taxon>
        <taxon>Panicoideae</taxon>
        <taxon>Andropogonodae</taxon>
        <taxon>Andropogoneae</taxon>
        <taxon>Tripsacinae</taxon>
        <taxon>Zea</taxon>
    </lineage>
</organism>